<organism evidence="1 2">
    <name type="scientific">Onchocerca volvulus</name>
    <dbReference type="NCBI Taxonomy" id="6282"/>
    <lineage>
        <taxon>Eukaryota</taxon>
        <taxon>Metazoa</taxon>
        <taxon>Ecdysozoa</taxon>
        <taxon>Nematoda</taxon>
        <taxon>Chromadorea</taxon>
        <taxon>Rhabditida</taxon>
        <taxon>Spirurina</taxon>
        <taxon>Spiruromorpha</taxon>
        <taxon>Filarioidea</taxon>
        <taxon>Onchocercidae</taxon>
        <taxon>Onchocerca</taxon>
    </lineage>
</organism>
<sequence>MNRCVIYQNGIQRIEDYLLHIQNLELCNNKFRSSLLILNFMNNKCFVRASAMERLFCIGNFVCFLAMNITLFKLEKALQEMVYDPAKNHAHLVRNVVHLVGIPTNSTSKNKQLKHALIAKKHAP</sequence>
<reference evidence="1" key="2">
    <citation type="submission" date="2022-06" db="UniProtKB">
        <authorList>
            <consortium name="EnsemblMetazoa"/>
        </authorList>
    </citation>
    <scope>IDENTIFICATION</scope>
</reference>
<name>A0A8R1TUU2_ONCVO</name>
<protein>
    <submittedName>
        <fullName evidence="1">Uncharacterized protein</fullName>
    </submittedName>
</protein>
<keyword evidence="2" id="KW-1185">Reference proteome</keyword>
<accession>A0A8R1TUU2</accession>
<dbReference type="Proteomes" id="UP000024404">
    <property type="component" value="Unassembled WGS sequence"/>
</dbReference>
<evidence type="ECO:0000313" key="1">
    <source>
        <dbReference type="EnsemblMetazoa" id="OVOC4925.1"/>
    </source>
</evidence>
<dbReference type="EnsemblMetazoa" id="OVOC4925.1">
    <property type="protein sequence ID" value="OVOC4925.1"/>
    <property type="gene ID" value="WBGene00241734"/>
</dbReference>
<dbReference type="AlphaFoldDB" id="A0A8R1TUU2"/>
<evidence type="ECO:0000313" key="2">
    <source>
        <dbReference type="Proteomes" id="UP000024404"/>
    </source>
</evidence>
<proteinExistence type="predicted"/>
<dbReference type="EMBL" id="CMVM020000146">
    <property type="status" value="NOT_ANNOTATED_CDS"/>
    <property type="molecule type" value="Genomic_DNA"/>
</dbReference>
<reference evidence="2" key="1">
    <citation type="submission" date="2013-10" db="EMBL/GenBank/DDBJ databases">
        <title>Genome sequencing of Onchocerca volvulus.</title>
        <authorList>
            <person name="Cotton J."/>
            <person name="Tsai J."/>
            <person name="Stanley E."/>
            <person name="Tracey A."/>
            <person name="Holroyd N."/>
            <person name="Lustigman S."/>
            <person name="Berriman M."/>
        </authorList>
    </citation>
    <scope>NUCLEOTIDE SEQUENCE</scope>
</reference>